<dbReference type="OMA" id="THQNVIM"/>
<dbReference type="InterPro" id="IPR000233">
    <property type="entry name" value="Cadherin_Y-type_LIR"/>
</dbReference>
<keyword evidence="5" id="KW-0325">Glycoprotein</keyword>
<organism evidence="8 9">
    <name type="scientific">Chiloscyllium punctatum</name>
    <name type="common">Brownbanded bambooshark</name>
    <name type="synonym">Hemiscyllium punctatum</name>
    <dbReference type="NCBI Taxonomy" id="137246"/>
    <lineage>
        <taxon>Eukaryota</taxon>
        <taxon>Metazoa</taxon>
        <taxon>Chordata</taxon>
        <taxon>Craniata</taxon>
        <taxon>Vertebrata</taxon>
        <taxon>Chondrichthyes</taxon>
        <taxon>Elasmobranchii</taxon>
        <taxon>Galeomorphii</taxon>
        <taxon>Galeoidea</taxon>
        <taxon>Orectolobiformes</taxon>
        <taxon>Hemiscylliidae</taxon>
        <taxon>Chiloscyllium</taxon>
    </lineage>
</organism>
<dbReference type="OrthoDB" id="8961010at2759"/>
<accession>A0A401RJH0</accession>
<keyword evidence="9" id="KW-1185">Reference proteome</keyword>
<dbReference type="Gene3D" id="4.10.900.10">
    <property type="entry name" value="TCF3-CBD (Catenin binding domain)"/>
    <property type="match status" value="1"/>
</dbReference>
<comment type="caution">
    <text evidence="8">The sequence shown here is derived from an EMBL/GenBank/DDBJ whole genome shotgun (WGS) entry which is preliminary data.</text>
</comment>
<feature type="region of interest" description="Disordered" evidence="6">
    <location>
        <begin position="193"/>
        <end position="214"/>
    </location>
</feature>
<evidence type="ECO:0000256" key="4">
    <source>
        <dbReference type="ARBA" id="ARBA00022989"/>
    </source>
</evidence>
<sequence>MAADGMGVSGTAASTLNAGGMGVSGMGASTLNAGGMGVGGMAAGSLSVVDGYNSRFSQEIKHTVGGSQIINAGVAPAYLERSSVAGTYRPISGAAHERRKSSSYKGYIGSYINEKLDGCAEEDQNRPARDCLLVYNHEGDGSPVGSIGSCSFIEDEPQFKDSYLDDLGPKFKMLADICVGKFESQALTVSADPPVRVDPPVRSDPPVRVDPPLRESFSTTETSISSSSGGFHGLNFVTDPPRMQKNYVVTTTINPVPDVLPGIADLPVAHQNVIMTKQVTANAGGMVIDPSIAHQNVVMTKQVNANAGGMVIDPSITHQNVIMTKQVNANAGGMVIDPSIAHQNVIMSKSVNVSSGGTQGMIIDPLLTQMPEVHKNVTLSRSIRSGTGQEQNMMVGSSLDQIPVIHKNVTLTRPSHTPAVGEGATFPLAQNSSTTRKSVTSTDGVHKTITKVTKVTQVMQE</sequence>
<evidence type="ECO:0000313" key="8">
    <source>
        <dbReference type="EMBL" id="GCC18280.1"/>
    </source>
</evidence>
<comment type="subcellular location">
    <subcellularLocation>
        <location evidence="1">Cell membrane</location>
    </subcellularLocation>
</comment>
<reference evidence="8 9" key="1">
    <citation type="journal article" date="2018" name="Nat. Ecol. Evol.">
        <title>Shark genomes provide insights into elasmobranch evolution and the origin of vertebrates.</title>
        <authorList>
            <person name="Hara Y"/>
            <person name="Yamaguchi K"/>
            <person name="Onimaru K"/>
            <person name="Kadota M"/>
            <person name="Koyanagi M"/>
            <person name="Keeley SD"/>
            <person name="Tatsumi K"/>
            <person name="Tanaka K"/>
            <person name="Motone F"/>
            <person name="Kageyama Y"/>
            <person name="Nozu R"/>
            <person name="Adachi N"/>
            <person name="Nishimura O"/>
            <person name="Nakagawa R"/>
            <person name="Tanegashima C"/>
            <person name="Kiyatake I"/>
            <person name="Matsumoto R"/>
            <person name="Murakumo K"/>
            <person name="Nishida K"/>
            <person name="Terakita A"/>
            <person name="Kuratani S"/>
            <person name="Sato K"/>
            <person name="Hyodo S Kuraku.S."/>
        </authorList>
    </citation>
    <scope>NUCLEOTIDE SEQUENCE [LARGE SCALE GENOMIC DNA]</scope>
</reference>
<evidence type="ECO:0000313" key="9">
    <source>
        <dbReference type="Proteomes" id="UP000287033"/>
    </source>
</evidence>
<dbReference type="Proteomes" id="UP000287033">
    <property type="component" value="Unassembled WGS sequence"/>
</dbReference>
<proteinExistence type="predicted"/>
<feature type="compositionally biased region" description="Basic and acidic residues" evidence="6">
    <location>
        <begin position="199"/>
        <end position="213"/>
    </location>
</feature>
<dbReference type="InterPro" id="IPR027397">
    <property type="entry name" value="Catenin-bd_sf"/>
</dbReference>
<keyword evidence="4" id="KW-0472">Membrane</keyword>
<dbReference type="STRING" id="137246.A0A401RJH0"/>
<dbReference type="FunFam" id="4.10.900.10:FF:000003">
    <property type="entry name" value="Desmoglein 1"/>
    <property type="match status" value="1"/>
</dbReference>
<evidence type="ECO:0000259" key="7">
    <source>
        <dbReference type="Pfam" id="PF01049"/>
    </source>
</evidence>
<evidence type="ECO:0000256" key="2">
    <source>
        <dbReference type="ARBA" id="ARBA00022475"/>
    </source>
</evidence>
<keyword evidence="3" id="KW-0812">Transmembrane</keyword>
<gene>
    <name evidence="8" type="ORF">chiPu_0020758</name>
</gene>
<name>A0A401RJH0_CHIPU</name>
<keyword evidence="4" id="KW-1133">Transmembrane helix</keyword>
<dbReference type="InterPro" id="IPR009122">
    <property type="entry name" value="Desmosomal_cadherin"/>
</dbReference>
<dbReference type="GO" id="GO:0005886">
    <property type="term" value="C:plasma membrane"/>
    <property type="evidence" value="ECO:0007669"/>
    <property type="project" value="UniProtKB-SubCell"/>
</dbReference>
<feature type="domain" description="Cadherin Y-type LIR-motif" evidence="7">
    <location>
        <begin position="120"/>
        <end position="178"/>
    </location>
</feature>
<evidence type="ECO:0000256" key="1">
    <source>
        <dbReference type="ARBA" id="ARBA00004236"/>
    </source>
</evidence>
<dbReference type="PRINTS" id="PR01819">
    <property type="entry name" value="DESMOGLEIN"/>
</dbReference>
<dbReference type="EMBL" id="BEZZ01002910">
    <property type="protein sequence ID" value="GCC18280.1"/>
    <property type="molecule type" value="Genomic_DNA"/>
</dbReference>
<evidence type="ECO:0000256" key="6">
    <source>
        <dbReference type="SAM" id="MobiDB-lite"/>
    </source>
</evidence>
<keyword evidence="2" id="KW-1003">Cell membrane</keyword>
<dbReference type="Pfam" id="PF01049">
    <property type="entry name" value="CADH_Y-type_LIR"/>
    <property type="match status" value="1"/>
</dbReference>
<dbReference type="GO" id="GO:0007156">
    <property type="term" value="P:homophilic cell adhesion via plasma membrane adhesion molecules"/>
    <property type="evidence" value="ECO:0007669"/>
    <property type="project" value="InterPro"/>
</dbReference>
<dbReference type="GO" id="GO:0005509">
    <property type="term" value="F:calcium ion binding"/>
    <property type="evidence" value="ECO:0007669"/>
    <property type="project" value="InterPro"/>
</dbReference>
<evidence type="ECO:0000256" key="5">
    <source>
        <dbReference type="ARBA" id="ARBA00023180"/>
    </source>
</evidence>
<evidence type="ECO:0000256" key="3">
    <source>
        <dbReference type="ARBA" id="ARBA00022692"/>
    </source>
</evidence>
<dbReference type="AlphaFoldDB" id="A0A401RJH0"/>
<protein>
    <recommendedName>
        <fullName evidence="7">Cadherin Y-type LIR-motif domain-containing protein</fullName>
    </recommendedName>
</protein>